<reference evidence="1 2" key="1">
    <citation type="journal article" date="2013" name="Fungal Biol.">
        <title>Analysis of microsatellite markers in the genome of the plant pathogen Ceratocystis fimbriata.</title>
        <authorList>
            <person name="Simpson M.C."/>
            <person name="Wilken P.M."/>
            <person name="Coetzee M.P."/>
            <person name="Wingfield M.J."/>
            <person name="Wingfield B.D."/>
        </authorList>
    </citation>
    <scope>NUCLEOTIDE SEQUENCE [LARGE SCALE GENOMIC DNA]</scope>
    <source>
        <strain evidence="1 2">CBS 114723</strain>
    </source>
</reference>
<evidence type="ECO:0000313" key="1">
    <source>
        <dbReference type="EMBL" id="PHH52021.1"/>
    </source>
</evidence>
<dbReference type="Proteomes" id="UP000222788">
    <property type="component" value="Unassembled WGS sequence"/>
</dbReference>
<gene>
    <name evidence="1" type="ORF">CFIMG_008497RA00001</name>
</gene>
<dbReference type="AlphaFoldDB" id="A0A2C5X2A8"/>
<keyword evidence="2" id="KW-1185">Reference proteome</keyword>
<name>A0A2C5X2A8_9PEZI</name>
<sequence>MTIIFKINFPVKTPAEIEAEADEESEYERVVTMHKYSMNNVAADSEEGLFHREAWAHDQEERHNKHCEIWEEWGIRDTARHDVLKSKSSCVILMKDKNKGGVNFGASF</sequence>
<accession>A0A2C5X2A8</accession>
<reference evidence="1 2" key="2">
    <citation type="journal article" date="2013" name="IMA Fungus">
        <title>IMA Genome-F 1: Ceratocystis fimbriata: Draft nuclear genome sequence for the plant pathogen, Ceratocystis fimbriata.</title>
        <authorList>
            <person name="Wilken P.M."/>
            <person name="Steenkamp E.T."/>
            <person name="Wingfield M.J."/>
            <person name="de Beer Z.W."/>
            <person name="Wingfield B.D."/>
        </authorList>
    </citation>
    <scope>NUCLEOTIDE SEQUENCE [LARGE SCALE GENOMIC DNA]</scope>
    <source>
        <strain evidence="1 2">CBS 114723</strain>
    </source>
</reference>
<evidence type="ECO:0000313" key="2">
    <source>
        <dbReference type="Proteomes" id="UP000222788"/>
    </source>
</evidence>
<proteinExistence type="predicted"/>
<protein>
    <submittedName>
        <fullName evidence="1">Uncharacterized protein</fullName>
    </submittedName>
</protein>
<organism evidence="1 2">
    <name type="scientific">Ceratocystis fimbriata CBS 114723</name>
    <dbReference type="NCBI Taxonomy" id="1035309"/>
    <lineage>
        <taxon>Eukaryota</taxon>
        <taxon>Fungi</taxon>
        <taxon>Dikarya</taxon>
        <taxon>Ascomycota</taxon>
        <taxon>Pezizomycotina</taxon>
        <taxon>Sordariomycetes</taxon>
        <taxon>Hypocreomycetidae</taxon>
        <taxon>Microascales</taxon>
        <taxon>Ceratocystidaceae</taxon>
        <taxon>Ceratocystis</taxon>
    </lineage>
</organism>
<dbReference type="EMBL" id="APWK03000079">
    <property type="protein sequence ID" value="PHH52021.1"/>
    <property type="molecule type" value="Genomic_DNA"/>
</dbReference>
<comment type="caution">
    <text evidence="1">The sequence shown here is derived from an EMBL/GenBank/DDBJ whole genome shotgun (WGS) entry which is preliminary data.</text>
</comment>